<dbReference type="AlphaFoldDB" id="A0A8R1ICX4"/>
<reference evidence="2" key="1">
    <citation type="submission" date="2010-08" db="EMBL/GenBank/DDBJ databases">
        <authorList>
            <consortium name="Caenorhabditis japonica Sequencing Consortium"/>
            <person name="Wilson R.K."/>
        </authorList>
    </citation>
    <scope>NUCLEOTIDE SEQUENCE [LARGE SCALE GENOMIC DNA]</scope>
    <source>
        <strain evidence="2">DF5081</strain>
    </source>
</reference>
<dbReference type="EnsemblMetazoa" id="CJA31922.1">
    <property type="protein sequence ID" value="CJA31922.1"/>
    <property type="gene ID" value="WBGene00207769"/>
</dbReference>
<name>A0A8R1ICX4_CAEJA</name>
<sequence length="110" mass="12612">MDPNSPFFTPSKFRFGQIGPDDCFQTRCTDNAFIKSFYWLSPHYFDSVAADFHHFYHSFFEVSDHQDIPGEESLYMLIWDLEVDAFSAVRPVRYSPSAGLAPPVPPTGPR</sequence>
<evidence type="ECO:0000313" key="1">
    <source>
        <dbReference type="EnsemblMetazoa" id="CJA31922.1"/>
    </source>
</evidence>
<organism evidence="1 2">
    <name type="scientific">Caenorhabditis japonica</name>
    <dbReference type="NCBI Taxonomy" id="281687"/>
    <lineage>
        <taxon>Eukaryota</taxon>
        <taxon>Metazoa</taxon>
        <taxon>Ecdysozoa</taxon>
        <taxon>Nematoda</taxon>
        <taxon>Chromadorea</taxon>
        <taxon>Rhabditida</taxon>
        <taxon>Rhabditina</taxon>
        <taxon>Rhabditomorpha</taxon>
        <taxon>Rhabditoidea</taxon>
        <taxon>Rhabditidae</taxon>
        <taxon>Peloderinae</taxon>
        <taxon>Caenorhabditis</taxon>
    </lineage>
</organism>
<dbReference type="Proteomes" id="UP000005237">
    <property type="component" value="Unassembled WGS sequence"/>
</dbReference>
<protein>
    <submittedName>
        <fullName evidence="1">Uncharacterized protein</fullName>
    </submittedName>
</protein>
<accession>A0A8R1ICX4</accession>
<keyword evidence="2" id="KW-1185">Reference proteome</keyword>
<reference evidence="1" key="2">
    <citation type="submission" date="2022-06" db="UniProtKB">
        <authorList>
            <consortium name="EnsemblMetazoa"/>
        </authorList>
    </citation>
    <scope>IDENTIFICATION</scope>
    <source>
        <strain evidence="1">DF5081</strain>
    </source>
</reference>
<proteinExistence type="predicted"/>
<evidence type="ECO:0000313" key="2">
    <source>
        <dbReference type="Proteomes" id="UP000005237"/>
    </source>
</evidence>